<gene>
    <name evidence="1" type="ORF">CSSPJE1EN2_LOCUS12693</name>
</gene>
<organism evidence="1 2">
    <name type="scientific">Sphagnum jensenii</name>
    <dbReference type="NCBI Taxonomy" id="128206"/>
    <lineage>
        <taxon>Eukaryota</taxon>
        <taxon>Viridiplantae</taxon>
        <taxon>Streptophyta</taxon>
        <taxon>Embryophyta</taxon>
        <taxon>Bryophyta</taxon>
        <taxon>Sphagnophytina</taxon>
        <taxon>Sphagnopsida</taxon>
        <taxon>Sphagnales</taxon>
        <taxon>Sphagnaceae</taxon>
        <taxon>Sphagnum</taxon>
    </lineage>
</organism>
<keyword evidence="2" id="KW-1185">Reference proteome</keyword>
<accession>A0ABP1B4G2</accession>
<evidence type="ECO:0000313" key="1">
    <source>
        <dbReference type="EMBL" id="CAK9869956.1"/>
    </source>
</evidence>
<name>A0ABP1B4G2_9BRYO</name>
<proteinExistence type="predicted"/>
<reference evidence="1" key="1">
    <citation type="submission" date="2024-03" db="EMBL/GenBank/DDBJ databases">
        <authorList>
            <consortium name="ELIXIR-Norway"/>
            <consortium name="Elixir Norway"/>
        </authorList>
    </citation>
    <scope>NUCLEOTIDE SEQUENCE</scope>
</reference>
<sequence length="66" mass="6742">MLLPTYNSRMINAATPRNPAGPAAAAALTPSLTRSSACAPLFCSIAAVTPHLATTPPKRKAVAARL</sequence>
<evidence type="ECO:0000313" key="2">
    <source>
        <dbReference type="Proteomes" id="UP001497522"/>
    </source>
</evidence>
<dbReference type="EMBL" id="OZ023720">
    <property type="protein sequence ID" value="CAK9869956.1"/>
    <property type="molecule type" value="Genomic_DNA"/>
</dbReference>
<protein>
    <submittedName>
        <fullName evidence="1">Uncharacterized protein</fullName>
    </submittedName>
</protein>
<dbReference type="Proteomes" id="UP001497522">
    <property type="component" value="Chromosome 19"/>
</dbReference>